<evidence type="ECO:0000313" key="1">
    <source>
        <dbReference type="EMBL" id="MEO3684422.1"/>
    </source>
</evidence>
<keyword evidence="2" id="KW-1185">Reference proteome</keyword>
<comment type="caution">
    <text evidence="1">The sequence shown here is derived from an EMBL/GenBank/DDBJ whole genome shotgun (WGS) entry which is preliminary data.</text>
</comment>
<proteinExistence type="predicted"/>
<reference evidence="1 2" key="1">
    <citation type="submission" date="2024-05" db="EMBL/GenBank/DDBJ databases">
        <title>Genome sequencing of Marine Estuary Bacteria, Shewanella vesiculosa and S. baltica, and Pseudomonas syringae.</title>
        <authorList>
            <person name="Gurung A."/>
            <person name="Maclea K.S."/>
        </authorList>
    </citation>
    <scope>NUCLEOTIDE SEQUENCE [LARGE SCALE GENOMIC DNA]</scope>
    <source>
        <strain evidence="1 2">1A</strain>
    </source>
</reference>
<dbReference type="EMBL" id="JBDPZN010000013">
    <property type="protein sequence ID" value="MEO3684422.1"/>
    <property type="molecule type" value="Genomic_DNA"/>
</dbReference>
<organism evidence="1 2">
    <name type="scientific">Shewanella vesiculosa</name>
    <dbReference type="NCBI Taxonomy" id="518738"/>
    <lineage>
        <taxon>Bacteria</taxon>
        <taxon>Pseudomonadati</taxon>
        <taxon>Pseudomonadota</taxon>
        <taxon>Gammaproteobacteria</taxon>
        <taxon>Alteromonadales</taxon>
        <taxon>Shewanellaceae</taxon>
        <taxon>Shewanella</taxon>
    </lineage>
</organism>
<dbReference type="RefSeq" id="WP_347690907.1">
    <property type="nucleotide sequence ID" value="NZ_JBDPZN010000013.1"/>
</dbReference>
<dbReference type="InterPro" id="IPR021352">
    <property type="entry name" value="DUF2971"/>
</dbReference>
<protein>
    <submittedName>
        <fullName evidence="1">DUF2971 domain-containing protein</fullName>
    </submittedName>
</protein>
<name>A0ABV0FWR5_9GAMM</name>
<accession>A0ABV0FWR5</accession>
<gene>
    <name evidence="1" type="ORF">ABHN84_19330</name>
</gene>
<evidence type="ECO:0000313" key="2">
    <source>
        <dbReference type="Proteomes" id="UP001477278"/>
    </source>
</evidence>
<dbReference type="Pfam" id="PF11185">
    <property type="entry name" value="DUF2971"/>
    <property type="match status" value="1"/>
</dbReference>
<sequence>MKYFNGSSVHRFYSNFPHDRCALKDDYLWFSHYSHLNDPFEDVYIKNALQQPKGSWSKEEAYDLYRKMNKTSLSPEEIENDLVRFEMEQSFDERFKIIMERTYELSKSLFNNYVGKSKVCCLTVDEIESNVSALSNRLMWSHYADGLRGFCVEFNSSELMRSLDMKQDVKFSSHEIQYTDLVPANFEFMLSSTFEALNRTGDFIGTDYFIGSLLTYKSSEWKYENEVRLVCKGESKQFYCPSSIRTITVGEKMPAYEFEQLLSVLRGNEGIRCKIFKAKINIENFELERELVCDLAQ</sequence>
<dbReference type="Proteomes" id="UP001477278">
    <property type="component" value="Unassembled WGS sequence"/>
</dbReference>